<name>A0A0G3H028_9CORY</name>
<keyword evidence="1" id="KW-0472">Membrane</keyword>
<organism evidence="2 3">
    <name type="scientific">Corynebacterium mustelae</name>
    <dbReference type="NCBI Taxonomy" id="571915"/>
    <lineage>
        <taxon>Bacteria</taxon>
        <taxon>Bacillati</taxon>
        <taxon>Actinomycetota</taxon>
        <taxon>Actinomycetes</taxon>
        <taxon>Mycobacteriales</taxon>
        <taxon>Corynebacteriaceae</taxon>
        <taxon>Corynebacterium</taxon>
    </lineage>
</organism>
<proteinExistence type="predicted"/>
<dbReference type="Proteomes" id="UP000035199">
    <property type="component" value="Chromosome"/>
</dbReference>
<dbReference type="AlphaFoldDB" id="A0A0G3H028"/>
<reference evidence="2 3" key="1">
    <citation type="journal article" date="2015" name="Genome Announc.">
        <title>Complete Genome Sequence of the Type Strain Corynebacterium mustelae DSM 45274, Isolated from Various Tissues of a Male Ferret with Lethal Sepsis.</title>
        <authorList>
            <person name="Ruckert C."/>
            <person name="Eimer J."/>
            <person name="Winkler A."/>
            <person name="Tauch A."/>
        </authorList>
    </citation>
    <scope>NUCLEOTIDE SEQUENCE [LARGE SCALE GENOMIC DNA]</scope>
    <source>
        <strain evidence="2 3">DSM 45274</strain>
    </source>
</reference>
<evidence type="ECO:0000313" key="2">
    <source>
        <dbReference type="EMBL" id="AKK06756.1"/>
    </source>
</evidence>
<evidence type="ECO:0000256" key="1">
    <source>
        <dbReference type="SAM" id="Phobius"/>
    </source>
</evidence>
<feature type="transmembrane region" description="Helical" evidence="1">
    <location>
        <begin position="12"/>
        <end position="31"/>
    </location>
</feature>
<dbReference type="STRING" id="571915.CMUST_12235"/>
<accession>A0A0G3H028</accession>
<feature type="transmembrane region" description="Helical" evidence="1">
    <location>
        <begin position="38"/>
        <end position="55"/>
    </location>
</feature>
<reference evidence="3" key="2">
    <citation type="submission" date="2015-05" db="EMBL/GenBank/DDBJ databases">
        <title>Complete genome sequence of Corynebacterium mustelae DSM 45274, isolated from various tissues of a male ferret with lethal sepsis.</title>
        <authorList>
            <person name="Ruckert C."/>
            <person name="Albersmeier A."/>
            <person name="Winkler A."/>
            <person name="Tauch A."/>
        </authorList>
    </citation>
    <scope>NUCLEOTIDE SEQUENCE [LARGE SCALE GENOMIC DNA]</scope>
    <source>
        <strain evidence="3">DSM 45274</strain>
    </source>
</reference>
<protein>
    <submittedName>
        <fullName evidence="2">Uncharacterized protein</fullName>
    </submittedName>
</protein>
<keyword evidence="1" id="KW-0812">Transmembrane</keyword>
<keyword evidence="1" id="KW-1133">Transmembrane helix</keyword>
<dbReference type="PATRIC" id="fig|571915.4.peg.2612"/>
<dbReference type="EMBL" id="CP011542">
    <property type="protein sequence ID" value="AKK06756.1"/>
    <property type="molecule type" value="Genomic_DNA"/>
</dbReference>
<dbReference type="KEGG" id="cmv:CMUST_12235"/>
<sequence>MPICRDGFPLFWITVAVLRSAAVLSTIAYFCNKLLCRAVWYVATLNMLSGVGYLHQQFTYSAKGYGKENEHPS</sequence>
<evidence type="ECO:0000313" key="3">
    <source>
        <dbReference type="Proteomes" id="UP000035199"/>
    </source>
</evidence>
<gene>
    <name evidence="2" type="ORF">CMUST_12235</name>
</gene>
<keyword evidence="3" id="KW-1185">Reference proteome</keyword>